<keyword evidence="3" id="KW-0597">Phosphoprotein</keyword>
<keyword evidence="4" id="KW-0808">Transferase</keyword>
<evidence type="ECO:0000256" key="5">
    <source>
        <dbReference type="ARBA" id="ARBA00022741"/>
    </source>
</evidence>
<feature type="transmembrane region" description="Helical" evidence="9">
    <location>
        <begin position="153"/>
        <end position="179"/>
    </location>
</feature>
<keyword evidence="7" id="KW-0067">ATP-binding</keyword>
<dbReference type="PANTHER" id="PTHR24421">
    <property type="entry name" value="NITRATE/NITRITE SENSOR PROTEIN NARX-RELATED"/>
    <property type="match status" value="1"/>
</dbReference>
<feature type="transmembrane region" description="Helical" evidence="9">
    <location>
        <begin position="105"/>
        <end position="133"/>
    </location>
</feature>
<comment type="caution">
    <text evidence="11">The sequence shown here is derived from an EMBL/GenBank/DDBJ whole genome shotgun (WGS) entry which is preliminary data.</text>
</comment>
<keyword evidence="12" id="KW-1185">Reference proteome</keyword>
<protein>
    <recommendedName>
        <fullName evidence="2">histidine kinase</fullName>
        <ecNumber evidence="2">2.7.13.3</ecNumber>
    </recommendedName>
</protein>
<keyword evidence="9" id="KW-1133">Transmembrane helix</keyword>
<proteinExistence type="predicted"/>
<dbReference type="EMBL" id="BAAATZ010000005">
    <property type="protein sequence ID" value="GAA2721728.1"/>
    <property type="molecule type" value="Genomic_DNA"/>
</dbReference>
<dbReference type="EC" id="2.7.13.3" evidence="2"/>
<dbReference type="RefSeq" id="WP_344449235.1">
    <property type="nucleotide sequence ID" value="NZ_BAAATZ010000005.1"/>
</dbReference>
<reference evidence="12" key="1">
    <citation type="journal article" date="2019" name="Int. J. Syst. Evol. Microbiol.">
        <title>The Global Catalogue of Microorganisms (GCM) 10K type strain sequencing project: providing services to taxonomists for standard genome sequencing and annotation.</title>
        <authorList>
            <consortium name="The Broad Institute Genomics Platform"/>
            <consortium name="The Broad Institute Genome Sequencing Center for Infectious Disease"/>
            <person name="Wu L."/>
            <person name="Ma J."/>
        </authorList>
    </citation>
    <scope>NUCLEOTIDE SEQUENCE [LARGE SCALE GENOMIC DNA]</scope>
    <source>
        <strain evidence="12">JCM 8201</strain>
    </source>
</reference>
<evidence type="ECO:0000256" key="6">
    <source>
        <dbReference type="ARBA" id="ARBA00022777"/>
    </source>
</evidence>
<evidence type="ECO:0000313" key="12">
    <source>
        <dbReference type="Proteomes" id="UP001501842"/>
    </source>
</evidence>
<keyword evidence="9" id="KW-0472">Membrane</keyword>
<dbReference type="Gene3D" id="1.20.5.1930">
    <property type="match status" value="1"/>
</dbReference>
<dbReference type="InterPro" id="IPR011712">
    <property type="entry name" value="Sig_transdc_His_kin_sub3_dim/P"/>
</dbReference>
<accession>A0ABN3TZG9</accession>
<evidence type="ECO:0000256" key="2">
    <source>
        <dbReference type="ARBA" id="ARBA00012438"/>
    </source>
</evidence>
<dbReference type="Pfam" id="PF07730">
    <property type="entry name" value="HisKA_3"/>
    <property type="match status" value="1"/>
</dbReference>
<name>A0ABN3TZG9_9ACTN</name>
<dbReference type="InterPro" id="IPR036890">
    <property type="entry name" value="HATPase_C_sf"/>
</dbReference>
<dbReference type="GO" id="GO:0016301">
    <property type="term" value="F:kinase activity"/>
    <property type="evidence" value="ECO:0007669"/>
    <property type="project" value="UniProtKB-KW"/>
</dbReference>
<keyword evidence="5" id="KW-0547">Nucleotide-binding</keyword>
<comment type="catalytic activity">
    <reaction evidence="1">
        <text>ATP + protein L-histidine = ADP + protein N-phospho-L-histidine.</text>
        <dbReference type="EC" id="2.7.13.3"/>
    </reaction>
</comment>
<keyword evidence="9" id="KW-0812">Transmembrane</keyword>
<organism evidence="11 12">
    <name type="scientific">Actinocorallia aurantiaca</name>
    <dbReference type="NCBI Taxonomy" id="46204"/>
    <lineage>
        <taxon>Bacteria</taxon>
        <taxon>Bacillati</taxon>
        <taxon>Actinomycetota</taxon>
        <taxon>Actinomycetes</taxon>
        <taxon>Streptosporangiales</taxon>
        <taxon>Thermomonosporaceae</taxon>
        <taxon>Actinocorallia</taxon>
    </lineage>
</organism>
<feature type="domain" description="Signal transduction histidine kinase subgroup 3 dimerisation and phosphoacceptor" evidence="10">
    <location>
        <begin position="206"/>
        <end position="271"/>
    </location>
</feature>
<evidence type="ECO:0000313" key="11">
    <source>
        <dbReference type="EMBL" id="GAA2721728.1"/>
    </source>
</evidence>
<evidence type="ECO:0000256" key="9">
    <source>
        <dbReference type="SAM" id="Phobius"/>
    </source>
</evidence>
<evidence type="ECO:0000256" key="8">
    <source>
        <dbReference type="ARBA" id="ARBA00023012"/>
    </source>
</evidence>
<evidence type="ECO:0000256" key="3">
    <source>
        <dbReference type="ARBA" id="ARBA00022553"/>
    </source>
</evidence>
<keyword evidence="6 11" id="KW-0418">Kinase</keyword>
<evidence type="ECO:0000256" key="1">
    <source>
        <dbReference type="ARBA" id="ARBA00000085"/>
    </source>
</evidence>
<gene>
    <name evidence="11" type="ORF">GCM10010439_12620</name>
</gene>
<dbReference type="Proteomes" id="UP001501842">
    <property type="component" value="Unassembled WGS sequence"/>
</dbReference>
<feature type="transmembrane region" description="Helical" evidence="9">
    <location>
        <begin position="52"/>
        <end position="74"/>
    </location>
</feature>
<evidence type="ECO:0000256" key="4">
    <source>
        <dbReference type="ARBA" id="ARBA00022679"/>
    </source>
</evidence>
<dbReference type="Gene3D" id="3.30.565.10">
    <property type="entry name" value="Histidine kinase-like ATPase, C-terminal domain"/>
    <property type="match status" value="1"/>
</dbReference>
<dbReference type="InterPro" id="IPR050482">
    <property type="entry name" value="Sensor_HK_TwoCompSys"/>
</dbReference>
<sequence length="406" mass="43448">MLRSAFRPLYSTVTWRRWAFMILGGMISTPYLAIAMFAGGGGAEASGSDSPWLALLLFLLSLAGGLVVTGLLPVARRIECSISLEMLGAPEQPGRDTRWPARLRAALWFTAHVLAGAAVGFFSVMIPLLASWILSLPFTGSDEMHWLPSGWMIVWTLPLGLLLLLGFGYGVALLGGLAARGAAWALGPSPEERIAAAERRADAQAERTRLARELHDSVGHALSIVTVQSAAAARVLERDPVFATQALQAIEECARTALEDLDHVLGLLRDEEAGSRHTPQRTLRDLEELLGKTGLEIDLRREGDLDRLPAAVSREAYRIVQEGLTNVAKHAGRVPVDLLLSVGPAELDLELSNPTGTRTHGGAGTGGRGLAGLGERVHVLRGRLSAGSDQGRWCLRASIPIPKGNT</sequence>
<evidence type="ECO:0000256" key="7">
    <source>
        <dbReference type="ARBA" id="ARBA00022840"/>
    </source>
</evidence>
<keyword evidence="8" id="KW-0902">Two-component regulatory system</keyword>
<feature type="transmembrane region" description="Helical" evidence="9">
    <location>
        <begin position="20"/>
        <end position="40"/>
    </location>
</feature>
<dbReference type="PANTHER" id="PTHR24421:SF10">
    <property type="entry name" value="NITRATE_NITRITE SENSOR PROTEIN NARQ"/>
    <property type="match status" value="1"/>
</dbReference>
<evidence type="ECO:0000259" key="10">
    <source>
        <dbReference type="Pfam" id="PF07730"/>
    </source>
</evidence>